<dbReference type="Proteomes" id="UP000515728">
    <property type="component" value="Chromosome"/>
</dbReference>
<evidence type="ECO:0000256" key="1">
    <source>
        <dbReference type="ARBA" id="ARBA00022679"/>
    </source>
</evidence>
<reference evidence="4 5" key="1">
    <citation type="submission" date="2020-08" db="EMBL/GenBank/DDBJ databases">
        <authorList>
            <person name="Mo P."/>
        </authorList>
    </citation>
    <scope>NUCLEOTIDE SEQUENCE [LARGE SCALE GENOMIC DNA]</scope>
    <source>
        <strain evidence="4 5">CGMCC 4.1532</strain>
    </source>
</reference>
<name>A0A7G7MMP1_9PSEU</name>
<evidence type="ECO:0000313" key="4">
    <source>
        <dbReference type="EMBL" id="QNG54052.1"/>
    </source>
</evidence>
<dbReference type="PANTHER" id="PTHR10434">
    <property type="entry name" value="1-ACYL-SN-GLYCEROL-3-PHOSPHATE ACYLTRANSFERASE"/>
    <property type="match status" value="1"/>
</dbReference>
<dbReference type="AlphaFoldDB" id="A0A7G7MMP1"/>
<evidence type="ECO:0000313" key="5">
    <source>
        <dbReference type="Proteomes" id="UP000515728"/>
    </source>
</evidence>
<gene>
    <name evidence="4" type="ORF">H6H00_09190</name>
</gene>
<dbReference type="Pfam" id="PF01553">
    <property type="entry name" value="Acyltransferase"/>
    <property type="match status" value="1"/>
</dbReference>
<keyword evidence="2 4" id="KW-0012">Acyltransferase</keyword>
<dbReference type="GO" id="GO:0003841">
    <property type="term" value="F:1-acylglycerol-3-phosphate O-acyltransferase activity"/>
    <property type="evidence" value="ECO:0007669"/>
    <property type="project" value="TreeGrafter"/>
</dbReference>
<organism evidence="4 5">
    <name type="scientific">Pseudonocardia petroleophila</name>
    <dbReference type="NCBI Taxonomy" id="37331"/>
    <lineage>
        <taxon>Bacteria</taxon>
        <taxon>Bacillati</taxon>
        <taxon>Actinomycetota</taxon>
        <taxon>Actinomycetes</taxon>
        <taxon>Pseudonocardiales</taxon>
        <taxon>Pseudonocardiaceae</taxon>
        <taxon>Pseudonocardia</taxon>
    </lineage>
</organism>
<dbReference type="InterPro" id="IPR002123">
    <property type="entry name" value="Plipid/glycerol_acylTrfase"/>
</dbReference>
<dbReference type="GO" id="GO:0005886">
    <property type="term" value="C:plasma membrane"/>
    <property type="evidence" value="ECO:0007669"/>
    <property type="project" value="TreeGrafter"/>
</dbReference>
<sequence length="242" mass="25884">MRHPGGPAHAREPAGHARRSPPVHLLVRFLLAPIARLLWRPVVQGVERLPKRGALIIAANHRAAVDTAVIALTARRPVAFLGKAEYFVGRGIKGRALARFLSALGYVPVDRGSAKAGLAALHAGRSVLDAGGAFAIYPEGTRSLDGRLHRGHTGVATLALGAGAPVVPVALLGTERVQPVGKRLPRLRRVVIRYGAPLDFSRYDGLESSPAIRRAVTDQIMDAIATLSQQEYVDTYHERPAA</sequence>
<dbReference type="SUPFAM" id="SSF69593">
    <property type="entry name" value="Glycerol-3-phosphate (1)-acyltransferase"/>
    <property type="match status" value="1"/>
</dbReference>
<dbReference type="GO" id="GO:0006654">
    <property type="term" value="P:phosphatidic acid biosynthetic process"/>
    <property type="evidence" value="ECO:0007669"/>
    <property type="project" value="TreeGrafter"/>
</dbReference>
<keyword evidence="1" id="KW-0808">Transferase</keyword>
<proteinExistence type="predicted"/>
<dbReference type="EMBL" id="CP060131">
    <property type="protein sequence ID" value="QNG54052.1"/>
    <property type="molecule type" value="Genomic_DNA"/>
</dbReference>
<dbReference type="CDD" id="cd07989">
    <property type="entry name" value="LPLAT_AGPAT-like"/>
    <property type="match status" value="1"/>
</dbReference>
<evidence type="ECO:0000259" key="3">
    <source>
        <dbReference type="SMART" id="SM00563"/>
    </source>
</evidence>
<dbReference type="PANTHER" id="PTHR10434:SF11">
    <property type="entry name" value="1-ACYL-SN-GLYCEROL-3-PHOSPHATE ACYLTRANSFERASE"/>
    <property type="match status" value="1"/>
</dbReference>
<evidence type="ECO:0000256" key="2">
    <source>
        <dbReference type="ARBA" id="ARBA00023315"/>
    </source>
</evidence>
<dbReference type="SMART" id="SM00563">
    <property type="entry name" value="PlsC"/>
    <property type="match status" value="1"/>
</dbReference>
<keyword evidence="5" id="KW-1185">Reference proteome</keyword>
<accession>A0A7G7MMP1</accession>
<dbReference type="KEGG" id="ppel:H6H00_09190"/>
<feature type="domain" description="Phospholipid/glycerol acyltransferase" evidence="3">
    <location>
        <begin position="55"/>
        <end position="174"/>
    </location>
</feature>
<protein>
    <submittedName>
        <fullName evidence="4">1-acyl-sn-glycerol-3-phosphate acyltransferase</fullName>
    </submittedName>
</protein>